<dbReference type="EMBL" id="BLPG01000001">
    <property type="protein sequence ID" value="GFJ95517.1"/>
    <property type="molecule type" value="Genomic_DNA"/>
</dbReference>
<dbReference type="InterPro" id="IPR000073">
    <property type="entry name" value="AB_hydrolase_1"/>
</dbReference>
<dbReference type="InterPro" id="IPR050471">
    <property type="entry name" value="AB_hydrolase"/>
</dbReference>
<evidence type="ECO:0000313" key="3">
    <source>
        <dbReference type="Proteomes" id="UP000482960"/>
    </source>
</evidence>
<evidence type="ECO:0000313" key="2">
    <source>
        <dbReference type="EMBL" id="GFJ95517.1"/>
    </source>
</evidence>
<dbReference type="InterPro" id="IPR029058">
    <property type="entry name" value="AB_hydrolase_fold"/>
</dbReference>
<dbReference type="PANTHER" id="PTHR43433">
    <property type="entry name" value="HYDROLASE, ALPHA/BETA FOLD FAMILY PROTEIN"/>
    <property type="match status" value="1"/>
</dbReference>
<dbReference type="GO" id="GO:0004806">
    <property type="term" value="F:triacylglycerol lipase activity"/>
    <property type="evidence" value="ECO:0007669"/>
    <property type="project" value="TreeGrafter"/>
</dbReference>
<sequence>MAVRGKGRPLLLLMGIGGNIEMWTPFEDALDARAHQTITVDAPGTGGSTPYRVPRRMPGLARTMERLLDALGHDQVDVLGVSFGGVLAHQAPHRVRRLILAATGPGLGGVPGSPRVLLALATPRRYHQPDYFRRVAGRVYGGAAGRDPDTMLHGSLARFAHTPTAGGYLAQLYAITGWTSLPWLHRLPQPTLVIAGDDDPIVPLTNGRLLRRLIPDARLHVVPGGGHLFLLEHPAEIAAVVQEFLH</sequence>
<reference evidence="2 3" key="1">
    <citation type="submission" date="2020-03" db="EMBL/GenBank/DDBJ databases">
        <title>Whole genome shotgun sequence of Phytohabitans rumicis NBRC 108638.</title>
        <authorList>
            <person name="Komaki H."/>
            <person name="Tamura T."/>
        </authorList>
    </citation>
    <scope>NUCLEOTIDE SEQUENCE [LARGE SCALE GENOMIC DNA]</scope>
    <source>
        <strain evidence="2 3">NBRC 108638</strain>
    </source>
</reference>
<dbReference type="Pfam" id="PF00561">
    <property type="entry name" value="Abhydrolase_1"/>
    <property type="match status" value="1"/>
</dbReference>
<reference evidence="2 3" key="2">
    <citation type="submission" date="2020-03" db="EMBL/GenBank/DDBJ databases">
        <authorList>
            <person name="Ichikawa N."/>
            <person name="Kimura A."/>
            <person name="Kitahashi Y."/>
            <person name="Uohara A."/>
        </authorList>
    </citation>
    <scope>NUCLEOTIDE SEQUENCE [LARGE SCALE GENOMIC DNA]</scope>
    <source>
        <strain evidence="2 3">NBRC 108638</strain>
    </source>
</reference>
<dbReference type="SUPFAM" id="SSF53474">
    <property type="entry name" value="alpha/beta-Hydrolases"/>
    <property type="match status" value="1"/>
</dbReference>
<dbReference type="GO" id="GO:0046503">
    <property type="term" value="P:glycerolipid catabolic process"/>
    <property type="evidence" value="ECO:0007669"/>
    <property type="project" value="TreeGrafter"/>
</dbReference>
<organism evidence="2 3">
    <name type="scientific">Phytohabitans rumicis</name>
    <dbReference type="NCBI Taxonomy" id="1076125"/>
    <lineage>
        <taxon>Bacteria</taxon>
        <taxon>Bacillati</taxon>
        <taxon>Actinomycetota</taxon>
        <taxon>Actinomycetes</taxon>
        <taxon>Micromonosporales</taxon>
        <taxon>Micromonosporaceae</taxon>
    </lineage>
</organism>
<gene>
    <name evidence="2" type="ORF">Prum_091590</name>
</gene>
<dbReference type="PRINTS" id="PR00111">
    <property type="entry name" value="ABHYDROLASE"/>
</dbReference>
<proteinExistence type="predicted"/>
<evidence type="ECO:0000259" key="1">
    <source>
        <dbReference type="Pfam" id="PF00561"/>
    </source>
</evidence>
<protein>
    <submittedName>
        <fullName evidence="2">Poly(3-hydroxyalkanoate) depolymerase</fullName>
    </submittedName>
</protein>
<dbReference type="AlphaFoldDB" id="A0A6V8LN59"/>
<dbReference type="Gene3D" id="3.40.50.1820">
    <property type="entry name" value="alpha/beta hydrolase"/>
    <property type="match status" value="1"/>
</dbReference>
<dbReference type="Proteomes" id="UP000482960">
    <property type="component" value="Unassembled WGS sequence"/>
</dbReference>
<feature type="domain" description="AB hydrolase-1" evidence="1">
    <location>
        <begin position="9"/>
        <end position="234"/>
    </location>
</feature>
<dbReference type="PANTHER" id="PTHR43433:SF5">
    <property type="entry name" value="AB HYDROLASE-1 DOMAIN-CONTAINING PROTEIN"/>
    <property type="match status" value="1"/>
</dbReference>
<accession>A0A6V8LN59</accession>
<keyword evidence="3" id="KW-1185">Reference proteome</keyword>
<name>A0A6V8LN59_9ACTN</name>
<dbReference type="RefSeq" id="WP_218577650.1">
    <property type="nucleotide sequence ID" value="NZ_BAABJB010000021.1"/>
</dbReference>
<comment type="caution">
    <text evidence="2">The sequence shown here is derived from an EMBL/GenBank/DDBJ whole genome shotgun (WGS) entry which is preliminary data.</text>
</comment>